<dbReference type="PANTHER" id="PTHR39190">
    <property type="entry name" value="FLAGELLAR ASSEMBLY FACTOR FLIW"/>
    <property type="match status" value="1"/>
</dbReference>
<dbReference type="HAMAP" id="MF_01185">
    <property type="entry name" value="FliW"/>
    <property type="match status" value="1"/>
</dbReference>
<evidence type="ECO:0000256" key="1">
    <source>
        <dbReference type="ARBA" id="ARBA00022490"/>
    </source>
</evidence>
<dbReference type="EMBL" id="CP048836">
    <property type="protein sequence ID" value="QID16746.1"/>
    <property type="molecule type" value="Genomic_DNA"/>
</dbReference>
<keyword evidence="6" id="KW-1185">Reference proteome</keyword>
<name>A0A6C1AZG4_9RHOO</name>
<dbReference type="NCBIfam" id="NF009792">
    <property type="entry name" value="PRK13284.1"/>
    <property type="match status" value="1"/>
</dbReference>
<keyword evidence="1 4" id="KW-0963">Cytoplasm</keyword>
<comment type="subunit">
    <text evidence="4">Interacts with translational regulator CsrA and flagellin(s).</text>
</comment>
<dbReference type="Pfam" id="PF02623">
    <property type="entry name" value="FliW"/>
    <property type="match status" value="1"/>
</dbReference>
<dbReference type="GO" id="GO:0006417">
    <property type="term" value="P:regulation of translation"/>
    <property type="evidence" value="ECO:0007669"/>
    <property type="project" value="UniProtKB-KW"/>
</dbReference>
<dbReference type="KEGG" id="azq:G3580_03315"/>
<accession>A0A6C1AZG4</accession>
<reference evidence="5 6" key="1">
    <citation type="submission" date="2020-02" db="EMBL/GenBank/DDBJ databases">
        <title>Nitrogenibacter mangrovi gen. nov., sp. nov. isolated from mangrove sediment, a denitrifying betaproteobacterium.</title>
        <authorList>
            <person name="Liao H."/>
            <person name="Tian Y."/>
        </authorList>
    </citation>
    <scope>NUCLEOTIDE SEQUENCE [LARGE SCALE GENOMIC DNA]</scope>
    <source>
        <strain evidence="5 6">M9-3-2</strain>
    </source>
</reference>
<dbReference type="InterPro" id="IPR024046">
    <property type="entry name" value="Flagellar_assmbl_FliW_dom_sf"/>
</dbReference>
<dbReference type="SUPFAM" id="SSF141457">
    <property type="entry name" value="BH3618-like"/>
    <property type="match status" value="1"/>
</dbReference>
<dbReference type="GO" id="GO:0005737">
    <property type="term" value="C:cytoplasm"/>
    <property type="evidence" value="ECO:0007669"/>
    <property type="project" value="UniProtKB-SubCell"/>
</dbReference>
<keyword evidence="4" id="KW-0143">Chaperone</keyword>
<evidence type="ECO:0000256" key="4">
    <source>
        <dbReference type="HAMAP-Rule" id="MF_01185"/>
    </source>
</evidence>
<dbReference type="AlphaFoldDB" id="A0A6C1AZG4"/>
<keyword evidence="5" id="KW-0969">Cilium</keyword>
<dbReference type="PANTHER" id="PTHR39190:SF1">
    <property type="entry name" value="FLAGELLAR ASSEMBLY FACTOR FLIW"/>
    <property type="match status" value="1"/>
</dbReference>
<keyword evidence="5" id="KW-0966">Cell projection</keyword>
<evidence type="ECO:0000256" key="2">
    <source>
        <dbReference type="ARBA" id="ARBA00022795"/>
    </source>
</evidence>
<evidence type="ECO:0000313" key="5">
    <source>
        <dbReference type="EMBL" id="QID16746.1"/>
    </source>
</evidence>
<dbReference type="Proteomes" id="UP000501991">
    <property type="component" value="Chromosome"/>
</dbReference>
<proteinExistence type="inferred from homology"/>
<dbReference type="RefSeq" id="WP_173763914.1">
    <property type="nucleotide sequence ID" value="NZ_CP048836.1"/>
</dbReference>
<evidence type="ECO:0000256" key="3">
    <source>
        <dbReference type="ARBA" id="ARBA00022845"/>
    </source>
</evidence>
<dbReference type="InterPro" id="IPR003775">
    <property type="entry name" value="Flagellar_assembly_factor_FliW"/>
</dbReference>
<comment type="function">
    <text evidence="4">Acts as an anti-CsrA protein, binds CsrA and prevents it from repressing translation of its target genes, one of which is flagellin. Binds to flagellin and participates in the assembly of the flagellum.</text>
</comment>
<keyword evidence="5" id="KW-0282">Flagellum</keyword>
<keyword evidence="2 4" id="KW-1005">Bacterial flagellum biogenesis</keyword>
<protein>
    <recommendedName>
        <fullName evidence="4">Flagellar assembly factor FliW</fullName>
    </recommendedName>
</protein>
<dbReference type="Gene3D" id="2.30.290.10">
    <property type="entry name" value="BH3618-like"/>
    <property type="match status" value="1"/>
</dbReference>
<gene>
    <name evidence="4" type="primary">fliW</name>
    <name evidence="5" type="ORF">G3580_03315</name>
</gene>
<comment type="subcellular location">
    <subcellularLocation>
        <location evidence="4">Cytoplasm</location>
    </subcellularLocation>
</comment>
<dbReference type="GO" id="GO:0044780">
    <property type="term" value="P:bacterial-type flagellum assembly"/>
    <property type="evidence" value="ECO:0007669"/>
    <property type="project" value="UniProtKB-UniRule"/>
</dbReference>
<sequence length="142" mass="15213">MHIESPAFGPIDVTPESIVEFPAGLPGFADCRRFAFVAESDEPNVLQMQSVDDPQVVFSVTDPAALGVNYEFTLSDEEVAALALDAPEDVTIAVIVRKRDGSPAEAGLKANFMAPLIINTAARRGLQKVIEQVGCDVTLRGR</sequence>
<evidence type="ECO:0000313" key="6">
    <source>
        <dbReference type="Proteomes" id="UP000501991"/>
    </source>
</evidence>
<organism evidence="5 6">
    <name type="scientific">Nitrogeniibacter mangrovi</name>
    <dbReference type="NCBI Taxonomy" id="2016596"/>
    <lineage>
        <taxon>Bacteria</taxon>
        <taxon>Pseudomonadati</taxon>
        <taxon>Pseudomonadota</taxon>
        <taxon>Betaproteobacteria</taxon>
        <taxon>Rhodocyclales</taxon>
        <taxon>Zoogloeaceae</taxon>
        <taxon>Nitrogeniibacter</taxon>
    </lineage>
</organism>
<keyword evidence="3 4" id="KW-0810">Translation regulation</keyword>
<comment type="similarity">
    <text evidence="4">Belongs to the FliW family.</text>
</comment>